<evidence type="ECO:0000256" key="2">
    <source>
        <dbReference type="ARBA" id="ARBA00022694"/>
    </source>
</evidence>
<dbReference type="RefSeq" id="WP_264600200.1">
    <property type="nucleotide sequence ID" value="NZ_JAOQNS010000002.1"/>
</dbReference>
<comment type="caution">
    <text evidence="4">Lacks conserved residue(s) required for the propagation of feature annotation.</text>
</comment>
<dbReference type="InterPro" id="IPR020095">
    <property type="entry name" value="PsdUridine_synth_TruA_C"/>
</dbReference>
<comment type="catalytic activity">
    <reaction evidence="4 5">
        <text>uridine(38/39/40) in tRNA = pseudouridine(38/39/40) in tRNA</text>
        <dbReference type="Rhea" id="RHEA:22376"/>
        <dbReference type="Rhea" id="RHEA-COMP:10085"/>
        <dbReference type="Rhea" id="RHEA-COMP:10087"/>
        <dbReference type="ChEBI" id="CHEBI:65314"/>
        <dbReference type="ChEBI" id="CHEBI:65315"/>
        <dbReference type="EC" id="5.4.99.12"/>
    </reaction>
</comment>
<keyword evidence="3 4" id="KW-0413">Isomerase</keyword>
<dbReference type="Gene3D" id="3.30.70.660">
    <property type="entry name" value="Pseudouridine synthase I, catalytic domain, C-terminal subdomain"/>
    <property type="match status" value="1"/>
</dbReference>
<evidence type="ECO:0000313" key="8">
    <source>
        <dbReference type="Proteomes" id="UP001209755"/>
    </source>
</evidence>
<keyword evidence="2 4" id="KW-0819">tRNA processing</keyword>
<comment type="function">
    <text evidence="4">Formation of pseudouridine at positions 38, 39 and 40 in the anticodon stem and loop of transfer RNAs.</text>
</comment>
<organism evidence="7 8">
    <name type="scientific">Rhodobium gokarnense</name>
    <dbReference type="NCBI Taxonomy" id="364296"/>
    <lineage>
        <taxon>Bacteria</taxon>
        <taxon>Pseudomonadati</taxon>
        <taxon>Pseudomonadota</taxon>
        <taxon>Alphaproteobacteria</taxon>
        <taxon>Hyphomicrobiales</taxon>
        <taxon>Rhodobiaceae</taxon>
        <taxon>Rhodobium</taxon>
    </lineage>
</organism>
<dbReference type="Pfam" id="PF01416">
    <property type="entry name" value="PseudoU_synth_1"/>
    <property type="match status" value="2"/>
</dbReference>
<accession>A0ABT3H827</accession>
<evidence type="ECO:0000256" key="3">
    <source>
        <dbReference type="ARBA" id="ARBA00023235"/>
    </source>
</evidence>
<feature type="binding site" evidence="4">
    <location>
        <position position="111"/>
    </location>
    <ligand>
        <name>substrate</name>
    </ligand>
</feature>
<name>A0ABT3H827_9HYPH</name>
<feature type="active site" description="Nucleophile" evidence="4">
    <location>
        <position position="52"/>
    </location>
</feature>
<evidence type="ECO:0000259" key="6">
    <source>
        <dbReference type="Pfam" id="PF01416"/>
    </source>
</evidence>
<dbReference type="EMBL" id="JAOQNS010000002">
    <property type="protein sequence ID" value="MCW2306533.1"/>
    <property type="molecule type" value="Genomic_DNA"/>
</dbReference>
<keyword evidence="8" id="KW-1185">Reference proteome</keyword>
<dbReference type="GO" id="GO:0160147">
    <property type="term" value="F:tRNA pseudouridine(38-40) synthase activity"/>
    <property type="evidence" value="ECO:0007669"/>
    <property type="project" value="UniProtKB-EC"/>
</dbReference>
<dbReference type="HAMAP" id="MF_00171">
    <property type="entry name" value="TruA"/>
    <property type="match status" value="1"/>
</dbReference>
<dbReference type="PIRSF" id="PIRSF001430">
    <property type="entry name" value="tRNA_psdUrid_synth"/>
    <property type="match status" value="1"/>
</dbReference>
<comment type="subunit">
    <text evidence="4">Homodimer.</text>
</comment>
<dbReference type="InterPro" id="IPR020094">
    <property type="entry name" value="TruA/RsuA/RluB/E/F_N"/>
</dbReference>
<evidence type="ECO:0000256" key="4">
    <source>
        <dbReference type="HAMAP-Rule" id="MF_00171"/>
    </source>
</evidence>
<dbReference type="InterPro" id="IPR020097">
    <property type="entry name" value="PsdUridine_synth_TruA_a/b_dom"/>
</dbReference>
<evidence type="ECO:0000256" key="5">
    <source>
        <dbReference type="RuleBase" id="RU003792"/>
    </source>
</evidence>
<dbReference type="PANTHER" id="PTHR11142:SF0">
    <property type="entry name" value="TRNA PSEUDOURIDINE SYNTHASE-LIKE 1"/>
    <property type="match status" value="1"/>
</dbReference>
<dbReference type="EC" id="5.4.99.12" evidence="4"/>
<reference evidence="8" key="1">
    <citation type="submission" date="2023-07" db="EMBL/GenBank/DDBJ databases">
        <title>Genome sequencing of Purple Non-Sulfur Bacteria from various extreme environments.</title>
        <authorList>
            <person name="Mayer M."/>
        </authorList>
    </citation>
    <scope>NUCLEOTIDE SEQUENCE [LARGE SCALE GENOMIC DNA]</scope>
    <source>
        <strain evidence="8">DSM 17935</strain>
    </source>
</reference>
<comment type="caution">
    <text evidence="7">The sequence shown here is derived from an EMBL/GenBank/DDBJ whole genome shotgun (WGS) entry which is preliminary data.</text>
</comment>
<dbReference type="PANTHER" id="PTHR11142">
    <property type="entry name" value="PSEUDOURIDYLATE SYNTHASE"/>
    <property type="match status" value="1"/>
</dbReference>
<evidence type="ECO:0000256" key="1">
    <source>
        <dbReference type="ARBA" id="ARBA00009375"/>
    </source>
</evidence>
<dbReference type="SUPFAM" id="SSF55120">
    <property type="entry name" value="Pseudouridine synthase"/>
    <property type="match status" value="1"/>
</dbReference>
<dbReference type="NCBIfam" id="TIGR00071">
    <property type="entry name" value="hisT_truA"/>
    <property type="match status" value="1"/>
</dbReference>
<dbReference type="Proteomes" id="UP001209755">
    <property type="component" value="Unassembled WGS sequence"/>
</dbReference>
<sequence>MPRYKLTVEYDGGPFVGWQRQKNGVSVQEVLEAAVAGFCGETVTVGGAGRTDAGVHALGQVAHVDLAKNWPSDTVRDALNAHLRPHPVAVLSAESVPDDFDARFSATARHYLYRIVNRRAPLTVERGRAWQVTKPLDAERMHAAAQHLVGLHDFTTFRSSECQAKSPVKTLDVLSVERIGETIEIRASARSFMHNQVRSMAGSLAEVGTGRWSPEDMKAALEACDRTRCGPVAPPDGLFLTAVDYE</sequence>
<dbReference type="InterPro" id="IPR001406">
    <property type="entry name" value="PsdUridine_synth_TruA"/>
</dbReference>
<feature type="domain" description="Pseudouridine synthase I TruA alpha/beta" evidence="6">
    <location>
        <begin position="8"/>
        <end position="104"/>
    </location>
</feature>
<evidence type="ECO:0000313" key="7">
    <source>
        <dbReference type="EMBL" id="MCW2306533.1"/>
    </source>
</evidence>
<gene>
    <name evidence="4" type="primary">truA</name>
    <name evidence="7" type="ORF">M2319_000852</name>
</gene>
<proteinExistence type="inferred from homology"/>
<protein>
    <recommendedName>
        <fullName evidence="4">tRNA pseudouridine synthase A</fullName>
        <ecNumber evidence="4">5.4.99.12</ecNumber>
    </recommendedName>
    <alternativeName>
        <fullName evidence="4">tRNA pseudouridine(38-40) synthase</fullName>
    </alternativeName>
    <alternativeName>
        <fullName evidence="4">tRNA pseudouridylate synthase I</fullName>
    </alternativeName>
    <alternativeName>
        <fullName evidence="4">tRNA-uridine isomerase I</fullName>
    </alternativeName>
</protein>
<comment type="similarity">
    <text evidence="1 4 5">Belongs to the tRNA pseudouridine synthase TruA family.</text>
</comment>
<dbReference type="InterPro" id="IPR020103">
    <property type="entry name" value="PsdUridine_synth_cat_dom_sf"/>
</dbReference>
<dbReference type="Gene3D" id="3.30.70.580">
    <property type="entry name" value="Pseudouridine synthase I, catalytic domain, N-terminal subdomain"/>
    <property type="match status" value="1"/>
</dbReference>
<dbReference type="CDD" id="cd02570">
    <property type="entry name" value="PseudoU_synth_EcTruA"/>
    <property type="match status" value="1"/>
</dbReference>
<feature type="domain" description="Pseudouridine synthase I TruA alpha/beta" evidence="6">
    <location>
        <begin position="144"/>
        <end position="246"/>
    </location>
</feature>